<dbReference type="GO" id="GO:0009966">
    <property type="term" value="P:regulation of signal transduction"/>
    <property type="evidence" value="ECO:0007669"/>
    <property type="project" value="InterPro"/>
</dbReference>
<dbReference type="Gramene" id="PGSC0003DMT400079603">
    <property type="protein sequence ID" value="PGSC0003DMT400079603"/>
    <property type="gene ID" value="PGSC0003DMG400030996"/>
</dbReference>
<protein>
    <submittedName>
        <fullName evidence="2">Protein phosphatase inhibitor 2 containing protein</fullName>
    </submittedName>
</protein>
<reference evidence="3" key="1">
    <citation type="journal article" date="2011" name="Nature">
        <title>Genome sequence and analysis of the tuber crop potato.</title>
        <authorList>
            <consortium name="The Potato Genome Sequencing Consortium"/>
        </authorList>
    </citation>
    <scope>NUCLEOTIDE SEQUENCE [LARGE SCALE GENOMIC DNA]</scope>
    <source>
        <strain evidence="3">cv. DM1-3 516 R44</strain>
    </source>
</reference>
<dbReference type="AlphaFoldDB" id="M1D246"/>
<feature type="region of interest" description="Disordered" evidence="1">
    <location>
        <begin position="20"/>
        <end position="91"/>
    </location>
</feature>
<accession>M1D246</accession>
<keyword evidence="3" id="KW-1185">Reference proteome</keyword>
<sequence>MGVKWDEEKLEEIEANKPVRMKITEPKTPYHHPKIDDDDNFEEYGNRSDDVDDDMASCSKFDDDDDDNNNNIIDDGVKGIEIGEEKEDTSK</sequence>
<organism evidence="2 3">
    <name type="scientific">Solanum tuberosum</name>
    <name type="common">Potato</name>
    <dbReference type="NCBI Taxonomy" id="4113"/>
    <lineage>
        <taxon>Eukaryota</taxon>
        <taxon>Viridiplantae</taxon>
        <taxon>Streptophyta</taxon>
        <taxon>Embryophyta</taxon>
        <taxon>Tracheophyta</taxon>
        <taxon>Spermatophyta</taxon>
        <taxon>Magnoliopsida</taxon>
        <taxon>eudicotyledons</taxon>
        <taxon>Gunneridae</taxon>
        <taxon>Pentapetalae</taxon>
        <taxon>asterids</taxon>
        <taxon>lamiids</taxon>
        <taxon>Solanales</taxon>
        <taxon>Solanaceae</taxon>
        <taxon>Solanoideae</taxon>
        <taxon>Solaneae</taxon>
        <taxon>Solanum</taxon>
    </lineage>
</organism>
<feature type="compositionally biased region" description="Basic and acidic residues" evidence="1">
    <location>
        <begin position="75"/>
        <end position="91"/>
    </location>
</feature>
<evidence type="ECO:0000313" key="2">
    <source>
        <dbReference type="EnsemblPlants" id="PGSC0003DMT400079603"/>
    </source>
</evidence>
<dbReference type="Proteomes" id="UP000011115">
    <property type="component" value="Unassembled WGS sequence"/>
</dbReference>
<proteinExistence type="predicted"/>
<dbReference type="Pfam" id="PF04979">
    <property type="entry name" value="IPP-2"/>
    <property type="match status" value="1"/>
</dbReference>
<dbReference type="OrthoDB" id="551302at2759"/>
<dbReference type="PANTHER" id="PTHR12398:SF25">
    <property type="entry name" value="PROTEIN PHOSPHATASE INHIBITOR 2-LIKE"/>
    <property type="match status" value="1"/>
</dbReference>
<dbReference type="InterPro" id="IPR007062">
    <property type="entry name" value="PPI-2"/>
</dbReference>
<evidence type="ECO:0000256" key="1">
    <source>
        <dbReference type="SAM" id="MobiDB-lite"/>
    </source>
</evidence>
<reference evidence="2" key="2">
    <citation type="submission" date="2015-06" db="UniProtKB">
        <authorList>
            <consortium name="EnsemblPlants"/>
        </authorList>
    </citation>
    <scope>IDENTIFICATION</scope>
    <source>
        <strain evidence="2">DM1-3 516 R44</strain>
    </source>
</reference>
<gene>
    <name evidence="2" type="primary">LOC102603368</name>
</gene>
<dbReference type="GO" id="GO:0004864">
    <property type="term" value="F:protein phosphatase inhibitor activity"/>
    <property type="evidence" value="ECO:0007669"/>
    <property type="project" value="InterPro"/>
</dbReference>
<dbReference type="ExpressionAtlas" id="M1D246">
    <property type="expression patterns" value="baseline"/>
</dbReference>
<dbReference type="HOGENOM" id="CLU_2431294_0_0_1"/>
<name>M1D246_SOLTU</name>
<dbReference type="PANTHER" id="PTHR12398">
    <property type="entry name" value="PROTEIN PHOSPHATASE INHIBITOR"/>
    <property type="match status" value="1"/>
</dbReference>
<evidence type="ECO:0000313" key="3">
    <source>
        <dbReference type="Proteomes" id="UP000011115"/>
    </source>
</evidence>
<dbReference type="EnsemblPlants" id="PGSC0003DMT400079603">
    <property type="protein sequence ID" value="PGSC0003DMT400079603"/>
    <property type="gene ID" value="PGSC0003DMG400030996"/>
</dbReference>